<comment type="caution">
    <text evidence="1">The sequence shown here is derived from an EMBL/GenBank/DDBJ whole genome shotgun (WGS) entry which is preliminary data.</text>
</comment>
<organism evidence="1 2">
    <name type="scientific">Eumeta variegata</name>
    <name type="common">Bagworm moth</name>
    <name type="synonym">Eumeta japonica</name>
    <dbReference type="NCBI Taxonomy" id="151549"/>
    <lineage>
        <taxon>Eukaryota</taxon>
        <taxon>Metazoa</taxon>
        <taxon>Ecdysozoa</taxon>
        <taxon>Arthropoda</taxon>
        <taxon>Hexapoda</taxon>
        <taxon>Insecta</taxon>
        <taxon>Pterygota</taxon>
        <taxon>Neoptera</taxon>
        <taxon>Endopterygota</taxon>
        <taxon>Lepidoptera</taxon>
        <taxon>Glossata</taxon>
        <taxon>Ditrysia</taxon>
        <taxon>Tineoidea</taxon>
        <taxon>Psychidae</taxon>
        <taxon>Oiketicinae</taxon>
        <taxon>Eumeta</taxon>
    </lineage>
</organism>
<dbReference type="AlphaFoldDB" id="A0A4C1WRS8"/>
<evidence type="ECO:0000313" key="1">
    <source>
        <dbReference type="EMBL" id="GBP53262.1"/>
    </source>
</evidence>
<dbReference type="Proteomes" id="UP000299102">
    <property type="component" value="Unassembled WGS sequence"/>
</dbReference>
<accession>A0A4C1WRS8</accession>
<gene>
    <name evidence="1" type="ORF">EVAR_88146_1</name>
</gene>
<protein>
    <submittedName>
        <fullName evidence="1">Uncharacterized protein</fullName>
    </submittedName>
</protein>
<keyword evidence="2" id="KW-1185">Reference proteome</keyword>
<name>A0A4C1WRS8_EUMVA</name>
<sequence>MQVYNAFPDDLLQAQTASRRAPAINQRSRAVTCPAVPPRTPTETHFGNFRYLIDNQRGPSARARQCRSRVGERRVNLRIVCDRSGRHRKANKINNTCDIVNRARQKYVSACISLGTADRARRIRDALTPRSRPTPIGVHRHVDV</sequence>
<dbReference type="EMBL" id="BGZK01000619">
    <property type="protein sequence ID" value="GBP53262.1"/>
    <property type="molecule type" value="Genomic_DNA"/>
</dbReference>
<proteinExistence type="predicted"/>
<reference evidence="1 2" key="1">
    <citation type="journal article" date="2019" name="Commun. Biol.">
        <title>The bagworm genome reveals a unique fibroin gene that provides high tensile strength.</title>
        <authorList>
            <person name="Kono N."/>
            <person name="Nakamura H."/>
            <person name="Ohtoshi R."/>
            <person name="Tomita M."/>
            <person name="Numata K."/>
            <person name="Arakawa K."/>
        </authorList>
    </citation>
    <scope>NUCLEOTIDE SEQUENCE [LARGE SCALE GENOMIC DNA]</scope>
</reference>
<evidence type="ECO:0000313" key="2">
    <source>
        <dbReference type="Proteomes" id="UP000299102"/>
    </source>
</evidence>